<dbReference type="RefSeq" id="WP_090922688.1">
    <property type="nucleotide sequence ID" value="NZ_FMVM01000012.1"/>
</dbReference>
<proteinExistence type="predicted"/>
<keyword evidence="2" id="KW-1185">Reference proteome</keyword>
<dbReference type="PANTHER" id="PTHR43393:SF3">
    <property type="entry name" value="LYSINE DECARBOXYLASE-LIKE PROTEIN"/>
    <property type="match status" value="1"/>
</dbReference>
<dbReference type="Proteomes" id="UP000198538">
    <property type="component" value="Unassembled WGS sequence"/>
</dbReference>
<gene>
    <name evidence="1" type="ORF">SAMN05720606_112213</name>
</gene>
<dbReference type="InterPro" id="IPR052341">
    <property type="entry name" value="LOG_family_nucleotidases"/>
</dbReference>
<dbReference type="EMBL" id="FMVM01000012">
    <property type="protein sequence ID" value="SCY93900.1"/>
    <property type="molecule type" value="Genomic_DNA"/>
</dbReference>
<name>A0A1G5K1D4_9BACL</name>
<sequence>MIKSLEWITHPPFNPIHDKLYSPFELLKGFNVDDARSLLATPDFRCFTYFHQQGGTTVSDPYAAMMEAVHDTSVVREMNGFLATELQAGRRPVAIMGGHREKRGSETYRKVARIAQKLSESGFIVVSGGGPGCMEATHLGALHAGRSADCLESAINRLAEEPFAEFPQNMSDIIGKDGQTFNEELLSKLHKWMLPAWEIANGLKDQLSPLNCSLALPTWHYGHEPFTPFATHVAKYFLNSIREDVLLTLASCGIIFSEGRGGTIQEVFQDAAQVYYRENDAYNKAPITSMLFLDSQFWTNSETPDKRLHMPVMGLLYQLFVGTKNMTEEEFKRYIRVVDDADEAVNIIIENAQSASQVVHKLARIGISNIDSELMAERAKDFVNQRGNNTEI</sequence>
<accession>A0A1G5K1D4</accession>
<dbReference type="PANTHER" id="PTHR43393">
    <property type="entry name" value="CYTOKININ RIBOSIDE 5'-MONOPHOSPHATE PHOSPHORIBOHYDROLASE"/>
    <property type="match status" value="1"/>
</dbReference>
<dbReference type="SUPFAM" id="SSF102405">
    <property type="entry name" value="MCP/YpsA-like"/>
    <property type="match status" value="1"/>
</dbReference>
<dbReference type="STRING" id="582692.SAMN05720606_112213"/>
<dbReference type="GO" id="GO:0005829">
    <property type="term" value="C:cytosol"/>
    <property type="evidence" value="ECO:0007669"/>
    <property type="project" value="TreeGrafter"/>
</dbReference>
<evidence type="ECO:0000313" key="1">
    <source>
        <dbReference type="EMBL" id="SCY93900.1"/>
    </source>
</evidence>
<evidence type="ECO:0008006" key="3">
    <source>
        <dbReference type="Google" id="ProtNLM"/>
    </source>
</evidence>
<organism evidence="1 2">
    <name type="scientific">Paenibacillus polysaccharolyticus</name>
    <dbReference type="NCBI Taxonomy" id="582692"/>
    <lineage>
        <taxon>Bacteria</taxon>
        <taxon>Bacillati</taxon>
        <taxon>Bacillota</taxon>
        <taxon>Bacilli</taxon>
        <taxon>Bacillales</taxon>
        <taxon>Paenibacillaceae</taxon>
        <taxon>Paenibacillus</taxon>
    </lineage>
</organism>
<protein>
    <recommendedName>
        <fullName evidence="3">Rossmann fold nucleotide-binding protein</fullName>
    </recommendedName>
</protein>
<evidence type="ECO:0000313" key="2">
    <source>
        <dbReference type="Proteomes" id="UP000198538"/>
    </source>
</evidence>
<dbReference type="AlphaFoldDB" id="A0A1G5K1D4"/>
<reference evidence="2" key="1">
    <citation type="submission" date="2016-10" db="EMBL/GenBank/DDBJ databases">
        <authorList>
            <person name="Varghese N."/>
            <person name="Submissions S."/>
        </authorList>
    </citation>
    <scope>NUCLEOTIDE SEQUENCE [LARGE SCALE GENOMIC DNA]</scope>
    <source>
        <strain evidence="2">BL9</strain>
    </source>
</reference>
<dbReference type="Gene3D" id="3.40.50.450">
    <property type="match status" value="1"/>
</dbReference>